<feature type="domain" description="Antitoxin Xre-like helix-turn-helix" evidence="2">
    <location>
        <begin position="9"/>
        <end position="71"/>
    </location>
</feature>
<evidence type="ECO:0000313" key="3">
    <source>
        <dbReference type="EMBL" id="RAI40752.1"/>
    </source>
</evidence>
<evidence type="ECO:0000313" key="4">
    <source>
        <dbReference type="Proteomes" id="UP000249130"/>
    </source>
</evidence>
<dbReference type="Proteomes" id="UP000249130">
    <property type="component" value="Unassembled WGS sequence"/>
</dbReference>
<dbReference type="Pfam" id="PF20432">
    <property type="entry name" value="Xre-like-HTH"/>
    <property type="match status" value="1"/>
</dbReference>
<dbReference type="InterPro" id="IPR024467">
    <property type="entry name" value="Xre/MbcA/ParS-like_toxin-bd"/>
</dbReference>
<protein>
    <submittedName>
        <fullName evidence="3">Transcriptional regulator, XRE family protein</fullName>
    </submittedName>
</protein>
<dbReference type="InterPro" id="IPR046847">
    <property type="entry name" value="Xre-like_HTH"/>
</dbReference>
<comment type="caution">
    <text evidence="3">The sequence shown here is derived from an EMBL/GenBank/DDBJ whole genome shotgun (WGS) entry which is preliminary data.</text>
</comment>
<dbReference type="GO" id="GO:0003677">
    <property type="term" value="F:DNA binding"/>
    <property type="evidence" value="ECO:0007669"/>
    <property type="project" value="InterPro"/>
</dbReference>
<dbReference type="OrthoDB" id="8481084at2"/>
<keyword evidence="4" id="KW-1185">Reference proteome</keyword>
<dbReference type="Pfam" id="PF09722">
    <property type="entry name" value="Xre_MbcA_ParS_C"/>
    <property type="match status" value="1"/>
</dbReference>
<reference evidence="3 4" key="1">
    <citation type="submission" date="2017-07" db="EMBL/GenBank/DDBJ databases">
        <title>Draft Genome Sequences of Select Purple Nonsulfur Bacteria.</title>
        <authorList>
            <person name="Lasarre B."/>
            <person name="Mckinlay J.B."/>
        </authorList>
    </citation>
    <scope>NUCLEOTIDE SEQUENCE [LARGE SCALE GENOMIC DNA]</scope>
    <source>
        <strain evidence="3 4">DSM 5909</strain>
    </source>
</reference>
<feature type="domain" description="Antitoxin Xre/MbcA/ParS-like toxin-binding" evidence="1">
    <location>
        <begin position="75"/>
        <end position="123"/>
    </location>
</feature>
<gene>
    <name evidence="3" type="ORF">CH341_23135</name>
</gene>
<evidence type="ECO:0000259" key="2">
    <source>
        <dbReference type="Pfam" id="PF20432"/>
    </source>
</evidence>
<evidence type="ECO:0000259" key="1">
    <source>
        <dbReference type="Pfam" id="PF09722"/>
    </source>
</evidence>
<organism evidence="3 4">
    <name type="scientific">Rhodoplanes roseus</name>
    <dbReference type="NCBI Taxonomy" id="29409"/>
    <lineage>
        <taxon>Bacteria</taxon>
        <taxon>Pseudomonadati</taxon>
        <taxon>Pseudomonadota</taxon>
        <taxon>Alphaproteobacteria</taxon>
        <taxon>Hyphomicrobiales</taxon>
        <taxon>Nitrobacteraceae</taxon>
        <taxon>Rhodoplanes</taxon>
    </lineage>
</organism>
<dbReference type="EMBL" id="NPEX01000218">
    <property type="protein sequence ID" value="RAI40752.1"/>
    <property type="molecule type" value="Genomic_DNA"/>
</dbReference>
<name>A0A327KTU8_9BRAD</name>
<accession>A0A327KTU8</accession>
<dbReference type="RefSeq" id="WP_111421375.1">
    <property type="nucleotide sequence ID" value="NZ_NPEX01000218.1"/>
</dbReference>
<proteinExistence type="predicted"/>
<sequence length="126" mass="13417">MSLQERSAASLEEAAVITKATLRAATRLGLTSRSLASVIGVSEATVSRMRSGTHTLQRGQKPFELAVLFVRLYRSLDAVLGGDDAAAAAWLKARNTALDAEPIALIQTVPGLVNVIQYLDARRAVV</sequence>
<dbReference type="AlphaFoldDB" id="A0A327KTU8"/>